<evidence type="ECO:0000256" key="4">
    <source>
        <dbReference type="ARBA" id="ARBA00022448"/>
    </source>
</evidence>
<evidence type="ECO:0000259" key="7">
    <source>
        <dbReference type="Pfam" id="PF12706"/>
    </source>
</evidence>
<comment type="pathway">
    <text evidence="1 6">Cofactor biosynthesis; pyrroloquinoline quinone biosynthesis.</text>
</comment>
<comment type="caution">
    <text evidence="8">The sequence shown here is derived from an EMBL/GenBank/DDBJ whole genome shotgun (WGS) entry which is preliminary data.</text>
</comment>
<keyword evidence="9" id="KW-1185">Reference proteome</keyword>
<dbReference type="InterPro" id="IPR011842">
    <property type="entry name" value="PQQ_synth_PqqB"/>
</dbReference>
<dbReference type="InterPro" id="IPR036866">
    <property type="entry name" value="RibonucZ/Hydroxyglut_hydro"/>
</dbReference>
<reference evidence="8 9" key="1">
    <citation type="submission" date="2020-08" db="EMBL/GenBank/DDBJ databases">
        <title>Genomic Encyclopedia of Type Strains, Phase IV (KMG-IV): sequencing the most valuable type-strain genomes for metagenomic binning, comparative biology and taxonomic classification.</title>
        <authorList>
            <person name="Goeker M."/>
        </authorList>
    </citation>
    <scope>NUCLEOTIDE SEQUENCE [LARGE SCALE GENOMIC DNA]</scope>
    <source>
        <strain evidence="8 9">DSM 25622</strain>
    </source>
</reference>
<dbReference type="Gene3D" id="3.60.15.10">
    <property type="entry name" value="Ribonuclease Z/Hydroxyacylglutathione hydrolase-like"/>
    <property type="match status" value="1"/>
</dbReference>
<feature type="domain" description="Metallo-beta-lactamase" evidence="7">
    <location>
        <begin position="51"/>
        <end position="276"/>
    </location>
</feature>
<dbReference type="Pfam" id="PF12706">
    <property type="entry name" value="Lactamase_B_2"/>
    <property type="match status" value="1"/>
</dbReference>
<accession>A0A840YG56</accession>
<dbReference type="Proteomes" id="UP000580654">
    <property type="component" value="Unassembled WGS sequence"/>
</dbReference>
<comment type="similarity">
    <text evidence="2 6">Belongs to the PqqB family.</text>
</comment>
<dbReference type="InterPro" id="IPR001279">
    <property type="entry name" value="Metallo-B-lactamas"/>
</dbReference>
<proteinExistence type="inferred from homology"/>
<evidence type="ECO:0000256" key="2">
    <source>
        <dbReference type="ARBA" id="ARBA00008481"/>
    </source>
</evidence>
<dbReference type="SUPFAM" id="SSF56281">
    <property type="entry name" value="Metallo-hydrolase/oxidoreductase"/>
    <property type="match status" value="1"/>
</dbReference>
<name>A0A840YG56_9PROT</name>
<dbReference type="AlphaFoldDB" id="A0A840YG56"/>
<gene>
    <name evidence="6" type="primary">pqqB</name>
    <name evidence="8" type="ORF">FHS87_000912</name>
</gene>
<evidence type="ECO:0000256" key="1">
    <source>
        <dbReference type="ARBA" id="ARBA00004886"/>
    </source>
</evidence>
<keyword evidence="4 6" id="KW-0813">Transport</keyword>
<dbReference type="UniPathway" id="UPA00539"/>
<dbReference type="NCBIfam" id="TIGR02108">
    <property type="entry name" value="PQQ_syn_pqqB"/>
    <property type="match status" value="1"/>
</dbReference>
<organism evidence="8 9">
    <name type="scientific">Muricoccus pecuniae</name>
    <dbReference type="NCBI Taxonomy" id="693023"/>
    <lineage>
        <taxon>Bacteria</taxon>
        <taxon>Pseudomonadati</taxon>
        <taxon>Pseudomonadota</taxon>
        <taxon>Alphaproteobacteria</taxon>
        <taxon>Acetobacterales</taxon>
        <taxon>Roseomonadaceae</taxon>
        <taxon>Muricoccus</taxon>
    </lineage>
</organism>
<evidence type="ECO:0000256" key="3">
    <source>
        <dbReference type="ARBA" id="ARBA00015084"/>
    </source>
</evidence>
<evidence type="ECO:0000313" key="9">
    <source>
        <dbReference type="Proteomes" id="UP000580654"/>
    </source>
</evidence>
<evidence type="ECO:0000256" key="6">
    <source>
        <dbReference type="HAMAP-Rule" id="MF_00653"/>
    </source>
</evidence>
<evidence type="ECO:0000313" key="8">
    <source>
        <dbReference type="EMBL" id="MBB5692893.1"/>
    </source>
</evidence>
<dbReference type="EMBL" id="JACIJD010000003">
    <property type="protein sequence ID" value="MBB5692893.1"/>
    <property type="molecule type" value="Genomic_DNA"/>
</dbReference>
<dbReference type="RefSeq" id="WP_184514347.1">
    <property type="nucleotide sequence ID" value="NZ_JACIJD010000003.1"/>
</dbReference>
<dbReference type="GO" id="GO:0018189">
    <property type="term" value="P:pyrroloquinoline quinone biosynthetic process"/>
    <property type="evidence" value="ECO:0007669"/>
    <property type="project" value="UniProtKB-UniRule"/>
</dbReference>
<comment type="function">
    <text evidence="6">May be involved in the transport of PQQ or its precursor to the periplasm.</text>
</comment>
<sequence length="310" mass="32250">MLRLIVLGAAAGGGFPQWNSAGPGCLRARAGDPAARPRTQCSLAASADGERWVLVNAAPELTAQIAATPALHPRPAPGEVRHSPIAAAVLTGAEVDTVAGLLSLRERHRFALHATAPSLAVLDANPIFGALNPAIVPRRELPLGRPVPLADAEGAPLGLTVEAFPVPGKVPLFMETRDEAEPGEEGATIGLSIRAGEGPEAFFIPGCAMMTEALRERLRGAAAVLFDGTLWRDDEMIRARAGPKTGARMGHMSISGPDGTLAAFAGLGVRRRVLVHLNNTNPVLLADSPERAAVAEAGWEVAEDGMEITL</sequence>
<evidence type="ECO:0000256" key="5">
    <source>
        <dbReference type="ARBA" id="ARBA00022905"/>
    </source>
</evidence>
<protein>
    <recommendedName>
        <fullName evidence="3 6">Coenzyme PQQ synthesis protein B</fullName>
    </recommendedName>
    <alternativeName>
        <fullName evidence="6">Pyrroloquinoline quinone biosynthesis protein B</fullName>
    </alternativeName>
</protein>
<keyword evidence="5 6" id="KW-0884">PQQ biosynthesis</keyword>
<dbReference type="HAMAP" id="MF_00653">
    <property type="entry name" value="PQQ_syn_PqqB"/>
    <property type="match status" value="1"/>
</dbReference>